<dbReference type="HOGENOM" id="CLU_2519687_0_0_2"/>
<dbReference type="RefSeq" id="WP_015789585.1">
    <property type="nucleotide sequence ID" value="NC_013158.1"/>
</dbReference>
<gene>
    <name evidence="2" type="ordered locus">Huta_1843</name>
</gene>
<dbReference type="KEGG" id="hut:Huta_1843"/>
<dbReference type="eggNOG" id="ENOG502N5I8">
    <property type="taxonomic scope" value="Archaea"/>
</dbReference>
<dbReference type="STRING" id="519442.Huta_1843"/>
<keyword evidence="1" id="KW-0472">Membrane</keyword>
<dbReference type="AlphaFoldDB" id="C7NSC6"/>
<proteinExistence type="predicted"/>
<feature type="transmembrane region" description="Helical" evidence="1">
    <location>
        <begin position="27"/>
        <end position="49"/>
    </location>
</feature>
<protein>
    <submittedName>
        <fullName evidence="2">Uncharacterized protein</fullName>
    </submittedName>
</protein>
<dbReference type="OrthoDB" id="340707at2157"/>
<keyword evidence="1" id="KW-1133">Transmembrane helix</keyword>
<evidence type="ECO:0000313" key="2">
    <source>
        <dbReference type="EMBL" id="ACV12013.1"/>
    </source>
</evidence>
<dbReference type="GeneID" id="8384134"/>
<sequence length="84" mass="9070">MTRETPDREKPIKERGLYASHGDAPTLGAYLSSLLHLLSFPAVLVIAVVGHLLEFYPYPGIIPVMIGLFIGEIVIVGAVMHVAS</sequence>
<keyword evidence="3" id="KW-1185">Reference proteome</keyword>
<evidence type="ECO:0000313" key="3">
    <source>
        <dbReference type="Proteomes" id="UP000002071"/>
    </source>
</evidence>
<evidence type="ECO:0000256" key="1">
    <source>
        <dbReference type="SAM" id="Phobius"/>
    </source>
</evidence>
<feature type="transmembrane region" description="Helical" evidence="1">
    <location>
        <begin position="61"/>
        <end position="83"/>
    </location>
</feature>
<dbReference type="Proteomes" id="UP000002071">
    <property type="component" value="Chromosome"/>
</dbReference>
<keyword evidence="1" id="KW-0812">Transmembrane</keyword>
<dbReference type="EMBL" id="CP001687">
    <property type="protein sequence ID" value="ACV12013.1"/>
    <property type="molecule type" value="Genomic_DNA"/>
</dbReference>
<organism evidence="2 3">
    <name type="scientific">Halorhabdus utahensis (strain DSM 12940 / JCM 11049 / AX-2)</name>
    <dbReference type="NCBI Taxonomy" id="519442"/>
    <lineage>
        <taxon>Archaea</taxon>
        <taxon>Methanobacteriati</taxon>
        <taxon>Methanobacteriota</taxon>
        <taxon>Stenosarchaea group</taxon>
        <taxon>Halobacteria</taxon>
        <taxon>Halobacteriales</taxon>
        <taxon>Haloarculaceae</taxon>
        <taxon>Halorhabdus</taxon>
    </lineage>
</organism>
<accession>C7NSC6</accession>
<name>C7NSC6_HALUD</name>
<reference evidence="2 3" key="1">
    <citation type="journal article" date="2009" name="Stand. Genomic Sci.">
        <title>Complete genome sequence of Halorhabdus utahensis type strain (AX-2).</title>
        <authorList>
            <person name="Anderson I."/>
            <person name="Tindall B.J."/>
            <person name="Pomrenke H."/>
            <person name="Goker M."/>
            <person name="Lapidus A."/>
            <person name="Nolan M."/>
            <person name="Copeland A."/>
            <person name="Glavina Del Rio T."/>
            <person name="Chen F."/>
            <person name="Tice H."/>
            <person name="Cheng J.F."/>
            <person name="Lucas S."/>
            <person name="Chertkov O."/>
            <person name="Bruce D."/>
            <person name="Brettin T."/>
            <person name="Detter J.C."/>
            <person name="Han C."/>
            <person name="Goodwin L."/>
            <person name="Land M."/>
            <person name="Hauser L."/>
            <person name="Chang Y.J."/>
            <person name="Jeffries C.D."/>
            <person name="Pitluck S."/>
            <person name="Pati A."/>
            <person name="Mavromatis K."/>
            <person name="Ivanova N."/>
            <person name="Ovchinnikova G."/>
            <person name="Chen A."/>
            <person name="Palaniappan K."/>
            <person name="Chain P."/>
            <person name="Rohde M."/>
            <person name="Bristow J."/>
            <person name="Eisen J.A."/>
            <person name="Markowitz V."/>
            <person name="Hugenholtz P."/>
            <person name="Kyrpides N.C."/>
            <person name="Klenk H.P."/>
        </authorList>
    </citation>
    <scope>NUCLEOTIDE SEQUENCE [LARGE SCALE GENOMIC DNA]</scope>
    <source>
        <strain evidence="3">DSM 12940 / JCM 11049 / AX-2</strain>
    </source>
</reference>